<dbReference type="Pfam" id="PF00849">
    <property type="entry name" value="PseudoU_synth_2"/>
    <property type="match status" value="1"/>
</dbReference>
<dbReference type="GO" id="GO:0003723">
    <property type="term" value="F:RNA binding"/>
    <property type="evidence" value="ECO:0007669"/>
    <property type="project" value="InterPro"/>
</dbReference>
<keyword evidence="4" id="KW-0413">Isomerase</keyword>
<feature type="active site" evidence="3">
    <location>
        <position position="139"/>
    </location>
</feature>
<dbReference type="GO" id="GO:0000455">
    <property type="term" value="P:enzyme-directed rRNA pseudouridine synthesis"/>
    <property type="evidence" value="ECO:0007669"/>
    <property type="project" value="TreeGrafter"/>
</dbReference>
<dbReference type="eggNOG" id="COG0564">
    <property type="taxonomic scope" value="Bacteria"/>
</dbReference>
<dbReference type="InterPro" id="IPR006145">
    <property type="entry name" value="PsdUridine_synth_RsuA/RluA"/>
</dbReference>
<dbReference type="CDD" id="cd02869">
    <property type="entry name" value="PseudoU_synth_RluA_like"/>
    <property type="match status" value="1"/>
</dbReference>
<name>A0A1H6XLA4_9FIRM</name>
<gene>
    <name evidence="6" type="ORF">SAMN04487834_10855</name>
</gene>
<dbReference type="Proteomes" id="UP000183028">
    <property type="component" value="Unassembled WGS sequence"/>
</dbReference>
<dbReference type="InterPro" id="IPR020103">
    <property type="entry name" value="PsdUridine_synth_cat_dom_sf"/>
</dbReference>
<evidence type="ECO:0000256" key="3">
    <source>
        <dbReference type="PIRSR" id="PIRSR606225-1"/>
    </source>
</evidence>
<dbReference type="AlphaFoldDB" id="A0A1H6XLA4"/>
<sequence length="297" mass="34600">METIRKHDYLAFHIDDEFANKSIHDFFESFHLSRKTIHLLQQNKNYTLNGQFASISTMLKAGDWLSVKAYEHDDGMYVPGNKAPQIIFEDDYFLIVNKPCNLPVFPAHKDDTQSLSHQVSYYYHSQGYDIPVRFIHRLDDETGGLVIYVKCTFLQPLMDYLLSIKQIHRHYLALVEGNFPNYKEYVIDKPIARNRHDAKKMRVGGDKQAITRYHLMENYDGYALIECVLETGRRHQIRVHLAAIGHPLLGDALYNKHPGQLKRQALHAYLIEFIHPITKEVIRLTSPLPDDMAEYVD</sequence>
<feature type="domain" description="Pseudouridine synthase RsuA/RluA-like" evidence="5">
    <location>
        <begin position="92"/>
        <end position="243"/>
    </location>
</feature>
<accession>A0A1H6XLA4</accession>
<evidence type="ECO:0000313" key="6">
    <source>
        <dbReference type="EMBL" id="SEJ25630.1"/>
    </source>
</evidence>
<comment type="catalytic activity">
    <reaction evidence="1 4">
        <text>a uridine in RNA = a pseudouridine in RNA</text>
        <dbReference type="Rhea" id="RHEA:48348"/>
        <dbReference type="Rhea" id="RHEA-COMP:12068"/>
        <dbReference type="Rhea" id="RHEA-COMP:12069"/>
        <dbReference type="ChEBI" id="CHEBI:65314"/>
        <dbReference type="ChEBI" id="CHEBI:65315"/>
    </reaction>
</comment>
<dbReference type="EMBL" id="FNYK01000085">
    <property type="protein sequence ID" value="SEJ25630.1"/>
    <property type="molecule type" value="Genomic_DNA"/>
</dbReference>
<evidence type="ECO:0000256" key="4">
    <source>
        <dbReference type="RuleBase" id="RU362028"/>
    </source>
</evidence>
<dbReference type="GO" id="GO:0009982">
    <property type="term" value="F:pseudouridine synthase activity"/>
    <property type="evidence" value="ECO:0007669"/>
    <property type="project" value="InterPro"/>
</dbReference>
<evidence type="ECO:0000256" key="2">
    <source>
        <dbReference type="ARBA" id="ARBA00010876"/>
    </source>
</evidence>
<dbReference type="PANTHER" id="PTHR21600">
    <property type="entry name" value="MITOCHONDRIAL RNA PSEUDOURIDINE SYNTHASE"/>
    <property type="match status" value="1"/>
</dbReference>
<comment type="similarity">
    <text evidence="2 4">Belongs to the pseudouridine synthase RluA family.</text>
</comment>
<evidence type="ECO:0000259" key="5">
    <source>
        <dbReference type="Pfam" id="PF00849"/>
    </source>
</evidence>
<evidence type="ECO:0000256" key="1">
    <source>
        <dbReference type="ARBA" id="ARBA00000073"/>
    </source>
</evidence>
<dbReference type="OrthoDB" id="9773999at2"/>
<proteinExistence type="inferred from homology"/>
<dbReference type="InterPro" id="IPR050188">
    <property type="entry name" value="RluA_PseudoU_synthase"/>
</dbReference>
<dbReference type="NCBIfam" id="TIGR00005">
    <property type="entry name" value="rluA_subfam"/>
    <property type="match status" value="1"/>
</dbReference>
<organism evidence="6 7">
    <name type="scientific">Sharpea azabuensis</name>
    <dbReference type="NCBI Taxonomy" id="322505"/>
    <lineage>
        <taxon>Bacteria</taxon>
        <taxon>Bacillati</taxon>
        <taxon>Bacillota</taxon>
        <taxon>Erysipelotrichia</taxon>
        <taxon>Erysipelotrichales</taxon>
        <taxon>Coprobacillaceae</taxon>
        <taxon>Sharpea</taxon>
    </lineage>
</organism>
<dbReference type="SUPFAM" id="SSF55120">
    <property type="entry name" value="Pseudouridine synthase"/>
    <property type="match status" value="1"/>
</dbReference>
<dbReference type="EC" id="5.4.99.-" evidence="4"/>
<dbReference type="PANTHER" id="PTHR21600:SF71">
    <property type="entry name" value="PSEUDOURIDINE SYNTHASE"/>
    <property type="match status" value="1"/>
</dbReference>
<dbReference type="RefSeq" id="WP_074732804.1">
    <property type="nucleotide sequence ID" value="NZ_FNYK01000085.1"/>
</dbReference>
<dbReference type="Gene3D" id="3.30.2350.10">
    <property type="entry name" value="Pseudouridine synthase"/>
    <property type="match status" value="1"/>
</dbReference>
<evidence type="ECO:0000313" key="7">
    <source>
        <dbReference type="Proteomes" id="UP000183028"/>
    </source>
</evidence>
<comment type="function">
    <text evidence="4">Responsible for synthesis of pseudouridine from uracil.</text>
</comment>
<dbReference type="InterPro" id="IPR006225">
    <property type="entry name" value="PsdUridine_synth_RluC/D"/>
</dbReference>
<dbReference type="STRING" id="322505.SAMN04487836_11252"/>
<keyword evidence="7" id="KW-1185">Reference proteome</keyword>
<protein>
    <recommendedName>
        <fullName evidence="4">Pseudouridine synthase</fullName>
        <ecNumber evidence="4">5.4.99.-</ecNumber>
    </recommendedName>
</protein>
<reference evidence="7" key="1">
    <citation type="submission" date="2016-10" db="EMBL/GenBank/DDBJ databases">
        <authorList>
            <person name="Varghese N."/>
            <person name="Submissions S."/>
        </authorList>
    </citation>
    <scope>NUCLEOTIDE SEQUENCE [LARGE SCALE GENOMIC DNA]</scope>
    <source>
        <strain evidence="7">DSM 20406</strain>
    </source>
</reference>
<dbReference type="GO" id="GO:0140098">
    <property type="term" value="F:catalytic activity, acting on RNA"/>
    <property type="evidence" value="ECO:0007669"/>
    <property type="project" value="UniProtKB-ARBA"/>
</dbReference>